<evidence type="ECO:0000256" key="2">
    <source>
        <dbReference type="ARBA" id="ARBA00022737"/>
    </source>
</evidence>
<dbReference type="GeneID" id="105231632"/>
<comment type="similarity">
    <text evidence="1">Belongs to the acyl coenzyme A hydrolase family.</text>
</comment>
<evidence type="ECO:0000313" key="8">
    <source>
        <dbReference type="RefSeq" id="XP_011211340.1"/>
    </source>
</evidence>
<feature type="domain" description="HotDog ACOT-type" evidence="5">
    <location>
        <begin position="295"/>
        <end position="406"/>
    </location>
</feature>
<dbReference type="CDD" id="cd03442">
    <property type="entry name" value="BFIT_BACH"/>
    <property type="match status" value="2"/>
</dbReference>
<reference evidence="8" key="2">
    <citation type="submission" date="2022-04" db="UniProtKB">
        <authorList>
            <consortium name="RefSeq"/>
        </authorList>
    </citation>
    <scope>IDENTIFICATION</scope>
    <source>
        <strain evidence="8">Punador</strain>
    </source>
</reference>
<dbReference type="PROSITE" id="PS51770">
    <property type="entry name" value="HOTDOG_ACOT"/>
    <property type="match status" value="2"/>
</dbReference>
<sequence>MFRTLQLCSRILVRKQSMPIPVQLSANFVTALKGVDVSDPKYTMDQVRSEIIQHLGLERGYHPIPKSREHLLKYTPKPEDLPARSMQDSFTSALLPLSTDLRLQDNYVSHLGNVRMGRLMEDLDAFAVWVCHQHIKVPNLPANVDLPYTFVTILVDKITFSNLTTDVKEDIRISGHVSWVGRSSMEIVVWLEQKYQGVYKKITRALFLMAARNATNTGAAPVNPITPATEEEKQILSGGEARKKRRQLIQAQSIFKVEPNDFEQSLMYDIYKRTTHTNTMELNKRWLPSNARWMSEWSTVTTIPSFPDNRNAHNTVFGGFLMRLALENSWTAAYLYCGTRPKLTHICDISFEKPVPVTSFIKLTSYIVYTEMNYVQIMTVADVLDTSGGQVTTNLFYSTYKANDSVHAILPRSYHETMWYIQGRRKFKYALGLE</sequence>
<keyword evidence="4" id="KW-0809">Transit peptide</keyword>
<name>A0A034WK60_BACDO</name>
<dbReference type="Proteomes" id="UP001652620">
    <property type="component" value="Chromosome 2"/>
</dbReference>
<dbReference type="GO" id="GO:0047617">
    <property type="term" value="F:fatty acyl-CoA hydrolase activity"/>
    <property type="evidence" value="ECO:0007669"/>
    <property type="project" value="TreeGrafter"/>
</dbReference>
<evidence type="ECO:0000256" key="4">
    <source>
        <dbReference type="ARBA" id="ARBA00022946"/>
    </source>
</evidence>
<evidence type="ECO:0000313" key="6">
    <source>
        <dbReference type="EMBL" id="JAC54525.1"/>
    </source>
</evidence>
<dbReference type="GO" id="GO:0005739">
    <property type="term" value="C:mitochondrion"/>
    <property type="evidence" value="ECO:0007669"/>
    <property type="project" value="TreeGrafter"/>
</dbReference>
<dbReference type="OrthoDB" id="331699at2759"/>
<dbReference type="PANTHER" id="PTHR12655">
    <property type="entry name" value="ACYL-COA THIOESTERASE"/>
    <property type="match status" value="1"/>
</dbReference>
<evidence type="ECO:0000256" key="1">
    <source>
        <dbReference type="ARBA" id="ARBA00010458"/>
    </source>
</evidence>
<keyword evidence="2" id="KW-0677">Repeat</keyword>
<dbReference type="FunFam" id="3.10.129.10:FF:000051">
    <property type="entry name" value="Acyl-coa thioesterase"/>
    <property type="match status" value="1"/>
</dbReference>
<dbReference type="EMBL" id="GAKP01004427">
    <property type="protein sequence ID" value="JAC54525.1"/>
    <property type="molecule type" value="Transcribed_RNA"/>
</dbReference>
<evidence type="ECO:0000259" key="5">
    <source>
        <dbReference type="PROSITE" id="PS51770"/>
    </source>
</evidence>
<dbReference type="GO" id="GO:0006637">
    <property type="term" value="P:acyl-CoA metabolic process"/>
    <property type="evidence" value="ECO:0007669"/>
    <property type="project" value="TreeGrafter"/>
</dbReference>
<dbReference type="InterPro" id="IPR029069">
    <property type="entry name" value="HotDog_dom_sf"/>
</dbReference>
<evidence type="ECO:0000256" key="3">
    <source>
        <dbReference type="ARBA" id="ARBA00022801"/>
    </source>
</evidence>
<dbReference type="KEGG" id="bdr:105231632"/>
<dbReference type="Gene3D" id="3.10.129.10">
    <property type="entry name" value="Hotdog Thioesterase"/>
    <property type="match status" value="2"/>
</dbReference>
<dbReference type="AlphaFoldDB" id="A0A034WK60"/>
<dbReference type="RefSeq" id="XP_011211340.2">
    <property type="nucleotide sequence ID" value="XM_011213038.4"/>
</dbReference>
<dbReference type="RefSeq" id="XP_011211340.1">
    <property type="nucleotide sequence ID" value="XM_011213038.3"/>
</dbReference>
<keyword evidence="7" id="KW-1185">Reference proteome</keyword>
<feature type="domain" description="HotDog ACOT-type" evidence="5">
    <location>
        <begin position="93"/>
        <end position="215"/>
    </location>
</feature>
<dbReference type="InterPro" id="IPR033120">
    <property type="entry name" value="HOTDOG_ACOT"/>
</dbReference>
<proteinExistence type="inferred from homology"/>
<evidence type="ECO:0000313" key="7">
    <source>
        <dbReference type="Proteomes" id="UP001652620"/>
    </source>
</evidence>
<dbReference type="PANTHER" id="PTHR12655:SF0">
    <property type="entry name" value="ACYL-COENZYME A THIOESTERASE 9, MITOCHONDRIAL"/>
    <property type="match status" value="1"/>
</dbReference>
<gene>
    <name evidence="6" type="primary">ACOT9</name>
    <name evidence="8" type="synonym">LOC105231632</name>
</gene>
<keyword evidence="3" id="KW-0378">Hydrolase</keyword>
<dbReference type="SUPFAM" id="SSF54637">
    <property type="entry name" value="Thioesterase/thiol ester dehydrase-isomerase"/>
    <property type="match status" value="2"/>
</dbReference>
<reference evidence="6" key="1">
    <citation type="journal article" date="2014" name="BMC Genomics">
        <title>Characterizing the developmental transcriptome of the oriental fruit fly, Bactrocera dorsalis (Diptera: Tephritidae) through comparative genomic analysis with Drosophila melanogaster utilizing modENCODE datasets.</title>
        <authorList>
            <person name="Geib S.M."/>
            <person name="Calla B."/>
            <person name="Hall B."/>
            <person name="Hou S."/>
            <person name="Manoukis N.C."/>
        </authorList>
    </citation>
    <scope>NUCLEOTIDE SEQUENCE</scope>
    <source>
        <strain evidence="6">Punador</strain>
    </source>
</reference>
<protein>
    <submittedName>
        <fullName evidence="6 8">Acyl-coenzyme A thioesterase 9, mitochondrial</fullName>
    </submittedName>
</protein>
<organism evidence="6">
    <name type="scientific">Bactrocera dorsalis</name>
    <name type="common">Oriental fruit fly</name>
    <name type="synonym">Dacus dorsalis</name>
    <dbReference type="NCBI Taxonomy" id="27457"/>
    <lineage>
        <taxon>Eukaryota</taxon>
        <taxon>Metazoa</taxon>
        <taxon>Ecdysozoa</taxon>
        <taxon>Arthropoda</taxon>
        <taxon>Hexapoda</taxon>
        <taxon>Insecta</taxon>
        <taxon>Pterygota</taxon>
        <taxon>Neoptera</taxon>
        <taxon>Endopterygota</taxon>
        <taxon>Diptera</taxon>
        <taxon>Brachycera</taxon>
        <taxon>Muscomorpha</taxon>
        <taxon>Tephritoidea</taxon>
        <taxon>Tephritidae</taxon>
        <taxon>Bactrocera</taxon>
        <taxon>Bactrocera</taxon>
    </lineage>
</organism>
<accession>A0A034WK60</accession>